<feature type="domain" description="Expansin-like CBD" evidence="3">
    <location>
        <begin position="408"/>
        <end position="486"/>
    </location>
</feature>
<dbReference type="InterPro" id="IPR007117">
    <property type="entry name" value="Expansin_CBD"/>
</dbReference>
<protein>
    <recommendedName>
        <fullName evidence="6">Expansin-like B1</fullName>
    </recommendedName>
</protein>
<evidence type="ECO:0000259" key="2">
    <source>
        <dbReference type="PROSITE" id="PS50842"/>
    </source>
</evidence>
<dbReference type="PROSITE" id="PS50843">
    <property type="entry name" value="EXPANSIN_CBD"/>
    <property type="match status" value="3"/>
</dbReference>
<reference evidence="4" key="1">
    <citation type="journal article" date="2017" name="Nature">
        <title>The genome of Chenopodium quinoa.</title>
        <authorList>
            <person name="Jarvis D.E."/>
            <person name="Ho Y.S."/>
            <person name="Lightfoot D.J."/>
            <person name="Schmoeckel S.M."/>
            <person name="Li B."/>
            <person name="Borm T.J.A."/>
            <person name="Ohyanagi H."/>
            <person name="Mineta K."/>
            <person name="Michell C.T."/>
            <person name="Saber N."/>
            <person name="Kharbatia N.M."/>
            <person name="Rupper R.R."/>
            <person name="Sharp A.R."/>
            <person name="Dally N."/>
            <person name="Boughton B.A."/>
            <person name="Woo Y.H."/>
            <person name="Gao G."/>
            <person name="Schijlen E.G.W.M."/>
            <person name="Guo X."/>
            <person name="Momin A.A."/>
            <person name="Negrao S."/>
            <person name="Al-Babili S."/>
            <person name="Gehring C."/>
            <person name="Roessner U."/>
            <person name="Jung C."/>
            <person name="Murphy K."/>
            <person name="Arold S.T."/>
            <person name="Gojobori T."/>
            <person name="van der Linden C.G."/>
            <person name="van Loo E.N."/>
            <person name="Jellen E.N."/>
            <person name="Maughan P.J."/>
            <person name="Tester M."/>
        </authorList>
    </citation>
    <scope>NUCLEOTIDE SEQUENCE [LARGE SCALE GENOMIC DNA]</scope>
    <source>
        <strain evidence="4">cv. PI 614886</strain>
    </source>
</reference>
<sequence length="693" mass="76724">MMLLFVLGYGQDYICSRATYFGSPNCQGNPTGACGYGEYGRTANDGYVAGVHRPYKNGTGCGACYQVRCKTGECTEDGVVVVATDFGVGDWTDFLFPAKAYAKMARPGLEAELLSYGVVNIEYRRVPCTFGGLNLIINIHEGTRYPHYLAIIITYNPSLYDVVGVQVWQEETKEWRPMRKPFGAVWDMENPPRVEGGAYKTRYFLVASNTNHATWVESPTLIPANWGKGANFELAIELLFANVAYLLLYVDDIVLITSSEKLKCDIIALLKSKFMISMSDLGKFELIFGNFFGACGYGPYGKTANGGYVAAVSKLFRNGTGCGACYQVKCKAPECNEEGVKVVATDHAFTYDADFILSAKVYAKMAKPGKEMDLLDCEYVNIEYERVPCKYPGKNVMVKVHEHSFFPHYLALVLLNQGGMYDITAVEIYEEATQEWKSCRRAYGGVWDMHSPPKGELTMRFYACGSGTTEGKWIVASNVVPAYWKAAGACGYGEYGRTVNDGDAAAVPRRLFRNGVGCGACYKIKCKEAECNDDGVEVVVTDHGESHESDFILSGQAFAKMAESGMEAKLKAYGHVNIEYQRVPCQYPGNNLMLKVHEHAHYPNYLAMIFYYQAGIYDITAVEIFEEANLQWRACRRAYGAVWDMENPPKGGLTVRFFASASVAAEAKWVVVANVIPLAWQAGVVYDTSIQLS</sequence>
<dbReference type="SUPFAM" id="SSF49590">
    <property type="entry name" value="PHL pollen allergen"/>
    <property type="match status" value="3"/>
</dbReference>
<dbReference type="EnsemblPlants" id="AUR62007161-RA">
    <property type="protein sequence ID" value="AUR62007161-RA:cds"/>
    <property type="gene ID" value="AUR62007161"/>
</dbReference>
<dbReference type="PRINTS" id="PR01225">
    <property type="entry name" value="EXPANSNFAMLY"/>
</dbReference>
<dbReference type="InterPro" id="IPR007112">
    <property type="entry name" value="Expansin/allergen_DPBB_dom"/>
</dbReference>
<evidence type="ECO:0000259" key="3">
    <source>
        <dbReference type="PROSITE" id="PS50843"/>
    </source>
</evidence>
<comment type="similarity">
    <text evidence="1">Belongs to the expansin family.</text>
</comment>
<dbReference type="SUPFAM" id="SSF50685">
    <property type="entry name" value="Barwin-like endoglucanases"/>
    <property type="match status" value="3"/>
</dbReference>
<dbReference type="Gene3D" id="2.40.40.10">
    <property type="entry name" value="RlpA-like domain"/>
    <property type="match status" value="3"/>
</dbReference>
<dbReference type="Pfam" id="PF03330">
    <property type="entry name" value="DPBB_1"/>
    <property type="match status" value="3"/>
</dbReference>
<keyword evidence="5" id="KW-1185">Reference proteome</keyword>
<dbReference type="Proteomes" id="UP000596660">
    <property type="component" value="Unplaced"/>
</dbReference>
<name>A0A803L5M2_CHEQI</name>
<evidence type="ECO:0008006" key="6">
    <source>
        <dbReference type="Google" id="ProtNLM"/>
    </source>
</evidence>
<evidence type="ECO:0000313" key="4">
    <source>
        <dbReference type="EnsemblPlants" id="AUR62007161-RA:cds"/>
    </source>
</evidence>
<dbReference type="InterPro" id="IPR009009">
    <property type="entry name" value="RlpA-like_DPBB"/>
</dbReference>
<accession>A0A803L5M2</accession>
<evidence type="ECO:0000256" key="1">
    <source>
        <dbReference type="RuleBase" id="RU003460"/>
    </source>
</evidence>
<feature type="domain" description="Expansin-like CBD" evidence="3">
    <location>
        <begin position="604"/>
        <end position="688"/>
    </location>
</feature>
<feature type="domain" description="Expansin-like EG45" evidence="2">
    <location>
        <begin position="487"/>
        <end position="590"/>
    </location>
</feature>
<dbReference type="SMART" id="SM00837">
    <property type="entry name" value="DPBB_1"/>
    <property type="match status" value="3"/>
</dbReference>
<dbReference type="GO" id="GO:0009653">
    <property type="term" value="P:anatomical structure morphogenesis"/>
    <property type="evidence" value="ECO:0007669"/>
    <property type="project" value="UniProtKB-ARBA"/>
</dbReference>
<dbReference type="PROSITE" id="PS50842">
    <property type="entry name" value="EXPANSIN_EG45"/>
    <property type="match status" value="3"/>
</dbReference>
<feature type="domain" description="Expansin-like EG45" evidence="2">
    <location>
        <begin position="31"/>
        <end position="133"/>
    </location>
</feature>
<organism evidence="4 5">
    <name type="scientific">Chenopodium quinoa</name>
    <name type="common">Quinoa</name>
    <dbReference type="NCBI Taxonomy" id="63459"/>
    <lineage>
        <taxon>Eukaryota</taxon>
        <taxon>Viridiplantae</taxon>
        <taxon>Streptophyta</taxon>
        <taxon>Embryophyta</taxon>
        <taxon>Tracheophyta</taxon>
        <taxon>Spermatophyta</taxon>
        <taxon>Magnoliopsida</taxon>
        <taxon>eudicotyledons</taxon>
        <taxon>Gunneridae</taxon>
        <taxon>Pentapetalae</taxon>
        <taxon>Caryophyllales</taxon>
        <taxon>Chenopodiaceae</taxon>
        <taxon>Chenopodioideae</taxon>
        <taxon>Atripliceae</taxon>
        <taxon>Chenopodium</taxon>
    </lineage>
</organism>
<dbReference type="InterPro" id="IPR007118">
    <property type="entry name" value="Expan_Lol_pI"/>
</dbReference>
<dbReference type="Gene3D" id="2.60.40.760">
    <property type="entry name" value="Expansin, cellulose-binding-like domain"/>
    <property type="match status" value="3"/>
</dbReference>
<dbReference type="PANTHER" id="PTHR31692">
    <property type="entry name" value="EXPANSIN-B3"/>
    <property type="match status" value="1"/>
</dbReference>
<dbReference type="GO" id="GO:0005576">
    <property type="term" value="C:extracellular region"/>
    <property type="evidence" value="ECO:0007669"/>
    <property type="project" value="InterPro"/>
</dbReference>
<proteinExistence type="inferred from homology"/>
<feature type="domain" description="Expansin-like CBD" evidence="3">
    <location>
        <begin position="147"/>
        <end position="234"/>
    </location>
</feature>
<evidence type="ECO:0000313" key="5">
    <source>
        <dbReference type="Proteomes" id="UP000596660"/>
    </source>
</evidence>
<dbReference type="PANTHER" id="PTHR31692:SF2">
    <property type="entry name" value="EXPANSIN-LIKE B1"/>
    <property type="match status" value="1"/>
</dbReference>
<feature type="domain" description="Expansin-like EG45" evidence="2">
    <location>
        <begin position="292"/>
        <end position="394"/>
    </location>
</feature>
<dbReference type="Pfam" id="PF01357">
    <property type="entry name" value="Expansin_C"/>
    <property type="match status" value="3"/>
</dbReference>
<reference evidence="4" key="2">
    <citation type="submission" date="2021-03" db="UniProtKB">
        <authorList>
            <consortium name="EnsemblPlants"/>
        </authorList>
    </citation>
    <scope>IDENTIFICATION</scope>
</reference>
<dbReference type="InterPro" id="IPR036908">
    <property type="entry name" value="RlpA-like_sf"/>
</dbReference>
<dbReference type="InterPro" id="IPR036749">
    <property type="entry name" value="Expansin_CBD_sf"/>
</dbReference>
<dbReference type="AlphaFoldDB" id="A0A803L5M2"/>
<dbReference type="Gramene" id="AUR62007161-RA">
    <property type="protein sequence ID" value="AUR62007161-RA:cds"/>
    <property type="gene ID" value="AUR62007161"/>
</dbReference>